<dbReference type="InterPro" id="IPR014592">
    <property type="entry name" value="P-loop_UCP034888"/>
</dbReference>
<evidence type="ECO:0000313" key="4">
    <source>
        <dbReference type="Proteomes" id="UP001440612"/>
    </source>
</evidence>
<dbReference type="EMBL" id="CP150951">
    <property type="protein sequence ID" value="WZC47314.1"/>
    <property type="molecule type" value="Genomic_DNA"/>
</dbReference>
<dbReference type="InterPro" id="IPR022532">
    <property type="entry name" value="DUF3696"/>
</dbReference>
<dbReference type="Proteomes" id="UP001440612">
    <property type="component" value="Chromosome"/>
</dbReference>
<feature type="domain" description="DUF3696" evidence="1">
    <location>
        <begin position="312"/>
        <end position="363"/>
    </location>
</feature>
<evidence type="ECO:0000259" key="2">
    <source>
        <dbReference type="Pfam" id="PF13304"/>
    </source>
</evidence>
<sequence length="371" mass="40568">MISSARIEGFKRITDQQFDFAPLTVLTGLNGSGKTSLIQALLLTHEASVGHGGTVRLNGPHGMELGSAEDALNWDCGDDGIKIQLLDSSESSKNWNFGASAEDSMFLNVINRPDVAPVAFSGTPRSFTYLSAERLGPRTSAETSSLPDNEIEVGRTGQYCAHVLHELGNGLLEKKDRTHPSSEGGTRQLLKYEVEHWLSEIARPIEISGERLPRSTVAELRFRVPGYTWVRSTNMGFGLTYALPIILAGLIAETGGMLIVENPEAHLHPAGQSRIGVFLAWLAGKGVQCVVETHSDHVLNGIRRGVAEFHHLKHDYVVVHWFDDSGMDEGSLNLETLRIGADGSISGWPKGFFDQYQIDVASLGKIRRSRK</sequence>
<gene>
    <name evidence="3" type="ORF">AABB29_10185</name>
</gene>
<dbReference type="InterPro" id="IPR051396">
    <property type="entry name" value="Bact_Antivir_Def_Nuclease"/>
</dbReference>
<keyword evidence="4" id="KW-1185">Reference proteome</keyword>
<organism evidence="3 4">
    <name type="scientific">Yoonia phaeophyticola</name>
    <dbReference type="NCBI Taxonomy" id="3137369"/>
    <lineage>
        <taxon>Bacteria</taxon>
        <taxon>Pseudomonadati</taxon>
        <taxon>Pseudomonadota</taxon>
        <taxon>Alphaproteobacteria</taxon>
        <taxon>Rhodobacterales</taxon>
        <taxon>Paracoccaceae</taxon>
        <taxon>Yoonia</taxon>
    </lineage>
</organism>
<dbReference type="Pfam" id="PF13304">
    <property type="entry name" value="AAA_21"/>
    <property type="match status" value="1"/>
</dbReference>
<dbReference type="PANTHER" id="PTHR43581:SF2">
    <property type="entry name" value="EXCINUCLEASE ATPASE SUBUNIT"/>
    <property type="match status" value="1"/>
</dbReference>
<evidence type="ECO:0000313" key="3">
    <source>
        <dbReference type="EMBL" id="WZC47314.1"/>
    </source>
</evidence>
<feature type="domain" description="ATPase AAA-type core" evidence="2">
    <location>
        <begin position="23"/>
        <end position="300"/>
    </location>
</feature>
<proteinExistence type="predicted"/>
<dbReference type="InterPro" id="IPR027417">
    <property type="entry name" value="P-loop_NTPase"/>
</dbReference>
<accession>A0ABZ2UYS7</accession>
<dbReference type="PANTHER" id="PTHR43581">
    <property type="entry name" value="ATP/GTP PHOSPHATASE"/>
    <property type="match status" value="1"/>
</dbReference>
<dbReference type="InterPro" id="IPR003959">
    <property type="entry name" value="ATPase_AAA_core"/>
</dbReference>
<dbReference type="Gene3D" id="3.40.50.300">
    <property type="entry name" value="P-loop containing nucleotide triphosphate hydrolases"/>
    <property type="match status" value="1"/>
</dbReference>
<reference evidence="4" key="1">
    <citation type="submission" date="2024-04" db="EMBL/GenBank/DDBJ databases">
        <title>Phylogenomic analyses of a clade within the roseobacter group suggest taxonomic reassignments of species of the genera Aestuariivita, Citreicella, Loktanella, Nautella, Pelagibaca, Ruegeria, Thalassobius, Thiobacimonas and Tropicibacter, and the proposal o.</title>
        <authorList>
            <person name="Jeon C.O."/>
        </authorList>
    </citation>
    <scope>NUCLEOTIDE SEQUENCE [LARGE SCALE GENOMIC DNA]</scope>
    <source>
        <strain evidence="4">BS5-3</strain>
    </source>
</reference>
<dbReference type="RefSeq" id="WP_341365435.1">
    <property type="nucleotide sequence ID" value="NZ_CP150951.2"/>
</dbReference>
<dbReference type="Pfam" id="PF12476">
    <property type="entry name" value="DUF3696"/>
    <property type="match status" value="1"/>
</dbReference>
<dbReference type="SUPFAM" id="SSF52540">
    <property type="entry name" value="P-loop containing nucleoside triphosphate hydrolases"/>
    <property type="match status" value="1"/>
</dbReference>
<dbReference type="PIRSF" id="PIRSF034888">
    <property type="entry name" value="P-loop_UCP034888"/>
    <property type="match status" value="1"/>
</dbReference>
<name>A0ABZ2UYS7_9RHOB</name>
<dbReference type="CDD" id="cd00882">
    <property type="entry name" value="Ras_like_GTPase"/>
    <property type="match status" value="1"/>
</dbReference>
<protein>
    <submittedName>
        <fullName evidence="3">DUF3696 domain-containing protein</fullName>
    </submittedName>
</protein>
<evidence type="ECO:0000259" key="1">
    <source>
        <dbReference type="Pfam" id="PF12476"/>
    </source>
</evidence>